<dbReference type="PANTHER" id="PTHR32089">
    <property type="entry name" value="METHYL-ACCEPTING CHEMOTAXIS PROTEIN MCPB"/>
    <property type="match status" value="1"/>
</dbReference>
<organism evidence="13 14">
    <name type="scientific">Shewanella maritima</name>
    <dbReference type="NCBI Taxonomy" id="2520507"/>
    <lineage>
        <taxon>Bacteria</taxon>
        <taxon>Pseudomonadati</taxon>
        <taxon>Pseudomonadota</taxon>
        <taxon>Gammaproteobacteria</taxon>
        <taxon>Alteromonadales</taxon>
        <taxon>Shewanellaceae</taxon>
        <taxon>Shewanella</taxon>
    </lineage>
</organism>
<feature type="transmembrane region" description="Helical" evidence="10">
    <location>
        <begin position="17"/>
        <end position="37"/>
    </location>
</feature>
<evidence type="ECO:0000256" key="2">
    <source>
        <dbReference type="ARBA" id="ARBA00022475"/>
    </source>
</evidence>
<dbReference type="PROSITE" id="PS50111">
    <property type="entry name" value="CHEMOTAXIS_TRANSDUC_2"/>
    <property type="match status" value="1"/>
</dbReference>
<keyword evidence="9" id="KW-0175">Coiled coil</keyword>
<dbReference type="OrthoDB" id="2489132at2"/>
<dbReference type="PANTHER" id="PTHR32089:SF119">
    <property type="entry name" value="METHYL-ACCEPTING CHEMOTAXIS PROTEIN CTPL"/>
    <property type="match status" value="1"/>
</dbReference>
<feature type="coiled-coil region" evidence="9">
    <location>
        <begin position="319"/>
        <end position="367"/>
    </location>
</feature>
<feature type="domain" description="Methyl-accepting transducer" evidence="11">
    <location>
        <begin position="276"/>
        <end position="512"/>
    </location>
</feature>
<dbReference type="FunFam" id="1.10.287.950:FF:000001">
    <property type="entry name" value="Methyl-accepting chemotaxis sensory transducer"/>
    <property type="match status" value="1"/>
</dbReference>
<dbReference type="Proteomes" id="UP000291106">
    <property type="component" value="Chromosome"/>
</dbReference>
<keyword evidence="6 8" id="KW-0807">Transducer</keyword>
<dbReference type="SUPFAM" id="SSF58104">
    <property type="entry name" value="Methyl-accepting chemotaxis protein (MCP) signaling domain"/>
    <property type="match status" value="1"/>
</dbReference>
<dbReference type="InterPro" id="IPR004090">
    <property type="entry name" value="Chemotax_Me-accpt_rcpt"/>
</dbReference>
<dbReference type="Pfam" id="PF00015">
    <property type="entry name" value="MCPsignal"/>
    <property type="match status" value="1"/>
</dbReference>
<keyword evidence="2" id="KW-1003">Cell membrane</keyword>
<evidence type="ECO:0000256" key="6">
    <source>
        <dbReference type="ARBA" id="ARBA00023224"/>
    </source>
</evidence>
<dbReference type="Pfam" id="PF17200">
    <property type="entry name" value="sCache_2"/>
    <property type="match status" value="1"/>
</dbReference>
<dbReference type="PROSITE" id="PS50885">
    <property type="entry name" value="HAMP"/>
    <property type="match status" value="1"/>
</dbReference>
<dbReference type="InterPro" id="IPR003660">
    <property type="entry name" value="HAMP_dom"/>
</dbReference>
<sequence>MNAITLYFRKTTIANRLLFMVALAIIATLLIFGFAVNKVEQYLVDEKQSKLTSLVEVAHTVVEQYRQHAVSGSMTEEQAKAAAITKLNSLRYSDNDYYFSINDQGVMIQHPFSKKLVGTNVRQLKDPNGVMLFDEMIVKTRSAQTARVDYMWNKPNQDKPSPKMSMVIKHQAWGWIIGTGVYVDDIDVAVWDFIWEYLGLLIAVWIPVFLLLYVIMVSIASPMKQTIEAFENIARGEGDLTLRLSQEGSDELKQIAEYFNLFTEKIQQLVKSVSELVVDSSDLAANLSNIANTANDISTNVQAETEGVATAVNQMAVTATDVAANAQDANHTVKSAENETTTASLAVSSAMDRINSLSQELEHTEQMTHSLTVSSSEIGQILEVIVGIAEQTNLLALNAAIEAARAGEAGRGFAVVADEVRTLASRTQDSTQQINNIIEAIRSSVASVNASVVKAKASSSETVSETATVVDVLEQVKASILQISDMNGHIANATEEQNRVISELNVNITRINEMSLENHQQNALINDNSEQINQGAADLAKLVDQFKV</sequence>
<dbReference type="SMART" id="SM00304">
    <property type="entry name" value="HAMP"/>
    <property type="match status" value="1"/>
</dbReference>
<dbReference type="Gene3D" id="1.10.287.950">
    <property type="entry name" value="Methyl-accepting chemotaxis protein"/>
    <property type="match status" value="1"/>
</dbReference>
<dbReference type="RefSeq" id="WP_130602839.1">
    <property type="nucleotide sequence ID" value="NZ_CP036200.1"/>
</dbReference>
<dbReference type="CDD" id="cd06225">
    <property type="entry name" value="HAMP"/>
    <property type="match status" value="1"/>
</dbReference>
<dbReference type="KEGG" id="smai:EXU30_19345"/>
<dbReference type="CDD" id="cd11386">
    <property type="entry name" value="MCP_signal"/>
    <property type="match status" value="1"/>
</dbReference>
<dbReference type="Gene3D" id="3.30.450.20">
    <property type="entry name" value="PAS domain"/>
    <property type="match status" value="1"/>
</dbReference>
<dbReference type="InterPro" id="IPR033480">
    <property type="entry name" value="sCache_2"/>
</dbReference>
<dbReference type="AlphaFoldDB" id="A0A411PM35"/>
<feature type="domain" description="HAMP" evidence="12">
    <location>
        <begin position="217"/>
        <end position="271"/>
    </location>
</feature>
<accession>A0A411PM35</accession>
<comment type="subcellular location">
    <subcellularLocation>
        <location evidence="1">Cell membrane</location>
        <topology evidence="1">Multi-pass membrane protein</topology>
    </subcellularLocation>
</comment>
<evidence type="ECO:0000256" key="8">
    <source>
        <dbReference type="PROSITE-ProRule" id="PRU00284"/>
    </source>
</evidence>
<name>A0A411PM35_9GAMM</name>
<evidence type="ECO:0000256" key="3">
    <source>
        <dbReference type="ARBA" id="ARBA00022692"/>
    </source>
</evidence>
<evidence type="ECO:0000256" key="9">
    <source>
        <dbReference type="SAM" id="Coils"/>
    </source>
</evidence>
<keyword evidence="14" id="KW-1185">Reference proteome</keyword>
<evidence type="ECO:0000259" key="11">
    <source>
        <dbReference type="PROSITE" id="PS50111"/>
    </source>
</evidence>
<dbReference type="SMART" id="SM00283">
    <property type="entry name" value="MA"/>
    <property type="match status" value="1"/>
</dbReference>
<evidence type="ECO:0000256" key="4">
    <source>
        <dbReference type="ARBA" id="ARBA00022989"/>
    </source>
</evidence>
<evidence type="ECO:0000256" key="5">
    <source>
        <dbReference type="ARBA" id="ARBA00023136"/>
    </source>
</evidence>
<evidence type="ECO:0000256" key="1">
    <source>
        <dbReference type="ARBA" id="ARBA00004651"/>
    </source>
</evidence>
<gene>
    <name evidence="13" type="ORF">EXU30_19345</name>
</gene>
<evidence type="ECO:0000256" key="7">
    <source>
        <dbReference type="ARBA" id="ARBA00029447"/>
    </source>
</evidence>
<dbReference type="GO" id="GO:0006935">
    <property type="term" value="P:chemotaxis"/>
    <property type="evidence" value="ECO:0007669"/>
    <property type="project" value="InterPro"/>
</dbReference>
<dbReference type="GO" id="GO:0004888">
    <property type="term" value="F:transmembrane signaling receptor activity"/>
    <property type="evidence" value="ECO:0007669"/>
    <property type="project" value="InterPro"/>
</dbReference>
<dbReference type="SMART" id="SM01049">
    <property type="entry name" value="Cache_2"/>
    <property type="match status" value="1"/>
</dbReference>
<evidence type="ECO:0000259" key="12">
    <source>
        <dbReference type="PROSITE" id="PS50885"/>
    </source>
</evidence>
<protein>
    <submittedName>
        <fullName evidence="13">HAMP domain-containing protein</fullName>
    </submittedName>
</protein>
<dbReference type="EMBL" id="CP036200">
    <property type="protein sequence ID" value="QBF84584.1"/>
    <property type="molecule type" value="Genomic_DNA"/>
</dbReference>
<evidence type="ECO:0000313" key="13">
    <source>
        <dbReference type="EMBL" id="QBF84584.1"/>
    </source>
</evidence>
<keyword evidence="4 10" id="KW-1133">Transmembrane helix</keyword>
<reference evidence="13 14" key="1">
    <citation type="submission" date="2019-02" db="EMBL/GenBank/DDBJ databases">
        <title>Shewanella sp. D4-2 isolated from Dokdo Island.</title>
        <authorList>
            <person name="Baek K."/>
        </authorList>
    </citation>
    <scope>NUCLEOTIDE SEQUENCE [LARGE SCALE GENOMIC DNA]</scope>
    <source>
        <strain evidence="13 14">D4-2</strain>
    </source>
</reference>
<evidence type="ECO:0000313" key="14">
    <source>
        <dbReference type="Proteomes" id="UP000291106"/>
    </source>
</evidence>
<keyword evidence="3 10" id="KW-0812">Transmembrane</keyword>
<keyword evidence="5 10" id="KW-0472">Membrane</keyword>
<comment type="similarity">
    <text evidence="7">Belongs to the methyl-accepting chemotaxis (MCP) protein family.</text>
</comment>
<feature type="transmembrane region" description="Helical" evidence="10">
    <location>
        <begin position="197"/>
        <end position="220"/>
    </location>
</feature>
<dbReference type="Pfam" id="PF00672">
    <property type="entry name" value="HAMP"/>
    <property type="match status" value="1"/>
</dbReference>
<dbReference type="GO" id="GO:0007165">
    <property type="term" value="P:signal transduction"/>
    <property type="evidence" value="ECO:0007669"/>
    <property type="project" value="UniProtKB-KW"/>
</dbReference>
<evidence type="ECO:0000256" key="10">
    <source>
        <dbReference type="SAM" id="Phobius"/>
    </source>
</evidence>
<dbReference type="GO" id="GO:0005886">
    <property type="term" value="C:plasma membrane"/>
    <property type="evidence" value="ECO:0007669"/>
    <property type="project" value="UniProtKB-SubCell"/>
</dbReference>
<dbReference type="InterPro" id="IPR004089">
    <property type="entry name" value="MCPsignal_dom"/>
</dbReference>
<dbReference type="PRINTS" id="PR00260">
    <property type="entry name" value="CHEMTRNSDUCR"/>
</dbReference>
<proteinExistence type="inferred from homology"/>